<dbReference type="PROSITE" id="PS50158">
    <property type="entry name" value="ZF_CCHC"/>
    <property type="match status" value="1"/>
</dbReference>
<dbReference type="InterPro" id="IPR001878">
    <property type="entry name" value="Znf_CCHC"/>
</dbReference>
<dbReference type="InterPro" id="IPR025558">
    <property type="entry name" value="DUF4283"/>
</dbReference>
<organism evidence="4 5">
    <name type="scientific">Quercus lobata</name>
    <name type="common">Valley oak</name>
    <dbReference type="NCBI Taxonomy" id="97700"/>
    <lineage>
        <taxon>Eukaryota</taxon>
        <taxon>Viridiplantae</taxon>
        <taxon>Streptophyta</taxon>
        <taxon>Embryophyta</taxon>
        <taxon>Tracheophyta</taxon>
        <taxon>Spermatophyta</taxon>
        <taxon>Magnoliopsida</taxon>
        <taxon>eudicotyledons</taxon>
        <taxon>Gunneridae</taxon>
        <taxon>Pentapetalae</taxon>
        <taxon>rosids</taxon>
        <taxon>fabids</taxon>
        <taxon>Fagales</taxon>
        <taxon>Fagaceae</taxon>
        <taxon>Quercus</taxon>
    </lineage>
</organism>
<dbReference type="Pfam" id="PF14111">
    <property type="entry name" value="DUF4283"/>
    <property type="match status" value="1"/>
</dbReference>
<dbReference type="AlphaFoldDB" id="A0A7N2LIE2"/>
<reference evidence="4" key="2">
    <citation type="submission" date="2021-01" db="UniProtKB">
        <authorList>
            <consortium name="EnsemblPlants"/>
        </authorList>
    </citation>
    <scope>IDENTIFICATION</scope>
</reference>
<keyword evidence="1" id="KW-0862">Zinc</keyword>
<evidence type="ECO:0000256" key="1">
    <source>
        <dbReference type="PROSITE-ProRule" id="PRU00047"/>
    </source>
</evidence>
<dbReference type="InterPro" id="IPR040256">
    <property type="entry name" value="At4g02000-like"/>
</dbReference>
<dbReference type="PANTHER" id="PTHR31286:SF99">
    <property type="entry name" value="DUF4283 DOMAIN-CONTAINING PROTEIN"/>
    <property type="match status" value="1"/>
</dbReference>
<dbReference type="EMBL" id="LRBV02000004">
    <property type="status" value="NOT_ANNOTATED_CDS"/>
    <property type="molecule type" value="Genomic_DNA"/>
</dbReference>
<feature type="region of interest" description="Disordered" evidence="2">
    <location>
        <begin position="321"/>
        <end position="342"/>
    </location>
</feature>
<proteinExistence type="predicted"/>
<dbReference type="Proteomes" id="UP000594261">
    <property type="component" value="Chromosome 4"/>
</dbReference>
<feature type="domain" description="CCHC-type" evidence="3">
    <location>
        <begin position="276"/>
        <end position="290"/>
    </location>
</feature>
<feature type="region of interest" description="Disordered" evidence="2">
    <location>
        <begin position="361"/>
        <end position="407"/>
    </location>
</feature>
<reference evidence="4 5" key="1">
    <citation type="journal article" date="2016" name="G3 (Bethesda)">
        <title>First Draft Assembly and Annotation of the Genome of a California Endemic Oak Quercus lobata Nee (Fagaceae).</title>
        <authorList>
            <person name="Sork V.L."/>
            <person name="Fitz-Gibbon S.T."/>
            <person name="Puiu D."/>
            <person name="Crepeau M."/>
            <person name="Gugger P.F."/>
            <person name="Sherman R."/>
            <person name="Stevens K."/>
            <person name="Langley C.H."/>
            <person name="Pellegrini M."/>
            <person name="Salzberg S.L."/>
        </authorList>
    </citation>
    <scope>NUCLEOTIDE SEQUENCE [LARGE SCALE GENOMIC DNA]</scope>
    <source>
        <strain evidence="4 5">cv. SW786</strain>
    </source>
</reference>
<keyword evidence="1" id="KW-0863">Zinc-finger</keyword>
<dbReference type="GO" id="GO:0003676">
    <property type="term" value="F:nucleic acid binding"/>
    <property type="evidence" value="ECO:0007669"/>
    <property type="project" value="InterPro"/>
</dbReference>
<dbReference type="PANTHER" id="PTHR31286">
    <property type="entry name" value="GLYCINE-RICH CELL WALL STRUCTURAL PROTEIN 1.8-LIKE"/>
    <property type="match status" value="1"/>
</dbReference>
<dbReference type="GO" id="GO:0008270">
    <property type="term" value="F:zinc ion binding"/>
    <property type="evidence" value="ECO:0007669"/>
    <property type="project" value="UniProtKB-KW"/>
</dbReference>
<sequence length="407" mass="45491">MECSRALSREEQEELVRSKKKVKNVSHAGFQEGLDSAASSPRNDGNGWSRTMSFKDKLVGEIPGAFTQAFNFGNLMEDDADSDEEVEGLRAGLVAVKFSKELKQKIRSPWYKALIVKVYGRSVGLSFLQNRLLSMWRPAGRLDCVDLSHGFFLTRFSLREDYEAILKRGPWFIGDHFLSIRPWEPDFAPATANVASVAIWIRLNELPIEYYHAEALLHIGKAIGNMLRVDTHTASESRGRFARICVQVDVEKPLVTAILIGKREQPVCYEGINKLCFECGRIGHRKELCPHVIRQPAPPCKEAIQPDGVTEVQACSLHETGNAKQSVGPSLSAHGSAQEDVPESTYGPWIMVVRKKQGTKQLRDDGTTVKLAHGQPRKWNETRSYLPLGSENLNAGPSRDIKRKLSP</sequence>
<evidence type="ECO:0000259" key="3">
    <source>
        <dbReference type="PROSITE" id="PS50158"/>
    </source>
</evidence>
<evidence type="ECO:0000313" key="4">
    <source>
        <dbReference type="EnsemblPlants" id="QL04p067563:mrna:CDS:2"/>
    </source>
</evidence>
<evidence type="ECO:0000313" key="5">
    <source>
        <dbReference type="Proteomes" id="UP000594261"/>
    </source>
</evidence>
<dbReference type="OMA" id="ASVAIWI"/>
<evidence type="ECO:0000256" key="2">
    <source>
        <dbReference type="SAM" id="MobiDB-lite"/>
    </source>
</evidence>
<dbReference type="Gramene" id="QL04p067563:mrna">
    <property type="protein sequence ID" value="QL04p067563:mrna:CDS:2"/>
    <property type="gene ID" value="QL04p067563"/>
</dbReference>
<protein>
    <recommendedName>
        <fullName evidence="3">CCHC-type domain-containing protein</fullName>
    </recommendedName>
</protein>
<dbReference type="InParanoid" id="A0A7N2LIE2"/>
<accession>A0A7N2LIE2</accession>
<dbReference type="EnsemblPlants" id="QL04p067563:mrna">
    <property type="protein sequence ID" value="QL04p067563:mrna:CDS:2"/>
    <property type="gene ID" value="QL04p067563"/>
</dbReference>
<name>A0A7N2LIE2_QUELO</name>
<feature type="compositionally biased region" description="Polar residues" evidence="2">
    <location>
        <begin position="322"/>
        <end position="335"/>
    </location>
</feature>
<keyword evidence="5" id="KW-1185">Reference proteome</keyword>
<keyword evidence="1" id="KW-0479">Metal-binding</keyword>